<dbReference type="InterPro" id="IPR001932">
    <property type="entry name" value="PPM-type_phosphatase-like_dom"/>
</dbReference>
<name>A0ABN3H2L2_9ACTN</name>
<dbReference type="SMART" id="SM00332">
    <property type="entry name" value="PP2Cc"/>
    <property type="match status" value="1"/>
</dbReference>
<evidence type="ECO:0000313" key="5">
    <source>
        <dbReference type="Proteomes" id="UP001501170"/>
    </source>
</evidence>
<dbReference type="SUPFAM" id="SSF81606">
    <property type="entry name" value="PP2C-like"/>
    <property type="match status" value="1"/>
</dbReference>
<sequence>MTLVLRYIARSDRGLVRSNNEDSVYAGARLLALADGMGGHAAGEVASQLVIQALRPLDNDEPGGDLLSALERATADGNAAIAEQVAKQPELDGMGTTLTAILFAGSRIGLCHVGDSRGYLYRDGQLSQITRDDTFVQSLVDEGRITPEQAHSHPQRSLIMRALTGQAVEPTLIMREARAGDRYLLCSDGLSDVVSEETLADTLGSIEDHKACADRLIELALRSGGPDNVTVVVADVVDDEYGDSTPIVGGAAGEDDSAGYVPNPATAAGRAAALRPPAPAPARPTITATEPEPAKKASWRWPVLIIAVLAIIGLLVTAFFVVRSKAMASTFVTAVDGNVEIYSGTPDNLLFFTVRAPKERVCVDDLTADSPTVRFQPSDSTASCTPMKVDDLTGIGRSAVTSNSIKNNSLESTRDRVRGLEFLPKCAPPEPPATPKPEAPKPGEPRSETPRPETSKPEAPKPSGAPKSGETSSAPIPTVGADGHNTCRSDG</sequence>
<organism evidence="4 5">
    <name type="scientific">Gordonia cholesterolivorans</name>
    <dbReference type="NCBI Taxonomy" id="559625"/>
    <lineage>
        <taxon>Bacteria</taxon>
        <taxon>Bacillati</taxon>
        <taxon>Actinomycetota</taxon>
        <taxon>Actinomycetes</taxon>
        <taxon>Mycobacteriales</taxon>
        <taxon>Gordoniaceae</taxon>
        <taxon>Gordonia</taxon>
    </lineage>
</organism>
<keyword evidence="2" id="KW-0472">Membrane</keyword>
<dbReference type="CDD" id="cd00143">
    <property type="entry name" value="PP2Cc"/>
    <property type="match status" value="1"/>
</dbReference>
<dbReference type="PROSITE" id="PS51746">
    <property type="entry name" value="PPM_2"/>
    <property type="match status" value="1"/>
</dbReference>
<dbReference type="PANTHER" id="PTHR47992">
    <property type="entry name" value="PROTEIN PHOSPHATASE"/>
    <property type="match status" value="1"/>
</dbReference>
<evidence type="ECO:0000256" key="1">
    <source>
        <dbReference type="SAM" id="MobiDB-lite"/>
    </source>
</evidence>
<dbReference type="SMART" id="SM00331">
    <property type="entry name" value="PP2C_SIG"/>
    <property type="match status" value="1"/>
</dbReference>
<protein>
    <submittedName>
        <fullName evidence="4">Protein phosphatase 2C domain-containing protein</fullName>
    </submittedName>
</protein>
<accession>A0ABN3H2L2</accession>
<keyword evidence="5" id="KW-1185">Reference proteome</keyword>
<evidence type="ECO:0000313" key="4">
    <source>
        <dbReference type="EMBL" id="GAA2367367.1"/>
    </source>
</evidence>
<dbReference type="EMBL" id="BAAARB010000002">
    <property type="protein sequence ID" value="GAA2367367.1"/>
    <property type="molecule type" value="Genomic_DNA"/>
</dbReference>
<evidence type="ECO:0000256" key="2">
    <source>
        <dbReference type="SAM" id="Phobius"/>
    </source>
</evidence>
<reference evidence="4 5" key="1">
    <citation type="journal article" date="2019" name="Int. J. Syst. Evol. Microbiol.">
        <title>The Global Catalogue of Microorganisms (GCM) 10K type strain sequencing project: providing services to taxonomists for standard genome sequencing and annotation.</title>
        <authorList>
            <consortium name="The Broad Institute Genomics Platform"/>
            <consortium name="The Broad Institute Genome Sequencing Center for Infectious Disease"/>
            <person name="Wu L."/>
            <person name="Ma J."/>
        </authorList>
    </citation>
    <scope>NUCLEOTIDE SEQUENCE [LARGE SCALE GENOMIC DNA]</scope>
    <source>
        <strain evidence="4 5">JCM 16227</strain>
    </source>
</reference>
<dbReference type="InterPro" id="IPR036457">
    <property type="entry name" value="PPM-type-like_dom_sf"/>
</dbReference>
<keyword evidence="2" id="KW-0812">Transmembrane</keyword>
<feature type="domain" description="PPM-type phosphatase" evidence="3">
    <location>
        <begin position="6"/>
        <end position="236"/>
    </location>
</feature>
<comment type="caution">
    <text evidence="4">The sequence shown here is derived from an EMBL/GenBank/DDBJ whole genome shotgun (WGS) entry which is preliminary data.</text>
</comment>
<keyword evidence="2" id="KW-1133">Transmembrane helix</keyword>
<feature type="region of interest" description="Disordered" evidence="1">
    <location>
        <begin position="423"/>
        <end position="491"/>
    </location>
</feature>
<gene>
    <name evidence="4" type="ORF">GCM10009855_03270</name>
</gene>
<feature type="compositionally biased region" description="Basic and acidic residues" evidence="1">
    <location>
        <begin position="438"/>
        <end position="459"/>
    </location>
</feature>
<evidence type="ECO:0000259" key="3">
    <source>
        <dbReference type="PROSITE" id="PS51746"/>
    </source>
</evidence>
<dbReference type="InterPro" id="IPR015655">
    <property type="entry name" value="PP2C"/>
</dbReference>
<feature type="transmembrane region" description="Helical" evidence="2">
    <location>
        <begin position="299"/>
        <end position="322"/>
    </location>
</feature>
<dbReference type="Gene3D" id="3.60.40.10">
    <property type="entry name" value="PPM-type phosphatase domain"/>
    <property type="match status" value="1"/>
</dbReference>
<proteinExistence type="predicted"/>
<feature type="compositionally biased region" description="Pro residues" evidence="1">
    <location>
        <begin position="426"/>
        <end position="437"/>
    </location>
</feature>
<dbReference type="Pfam" id="PF13672">
    <property type="entry name" value="PP2C_2"/>
    <property type="match status" value="1"/>
</dbReference>
<dbReference type="Proteomes" id="UP001501170">
    <property type="component" value="Unassembled WGS sequence"/>
</dbReference>
<dbReference type="RefSeq" id="WP_006896814.1">
    <property type="nucleotide sequence ID" value="NZ_BAAARB010000002.1"/>
</dbReference>